<dbReference type="Gene3D" id="1.10.287.110">
    <property type="entry name" value="DnaJ domain"/>
    <property type="match status" value="1"/>
</dbReference>
<keyword evidence="1" id="KW-0812">Transmembrane</keyword>
<dbReference type="GO" id="GO:0042026">
    <property type="term" value="P:protein refolding"/>
    <property type="evidence" value="ECO:0007669"/>
    <property type="project" value="TreeGrafter"/>
</dbReference>
<dbReference type="EMBL" id="CP097501">
    <property type="protein sequence ID" value="URD67857.1"/>
    <property type="molecule type" value="Genomic_DNA"/>
</dbReference>
<gene>
    <name evidence="3" type="ORF">LNQ82_01450</name>
</gene>
<dbReference type="PRINTS" id="PR00625">
    <property type="entry name" value="JDOMAIN"/>
</dbReference>
<dbReference type="PROSITE" id="PS50076">
    <property type="entry name" value="DNAJ_2"/>
    <property type="match status" value="1"/>
</dbReference>
<dbReference type="SUPFAM" id="SSF46565">
    <property type="entry name" value="Chaperone J-domain"/>
    <property type="match status" value="1"/>
</dbReference>
<dbReference type="RefSeq" id="WP_246327811.1">
    <property type="nucleotide sequence ID" value="NZ_CP097501.1"/>
</dbReference>
<dbReference type="GO" id="GO:0005737">
    <property type="term" value="C:cytoplasm"/>
    <property type="evidence" value="ECO:0007669"/>
    <property type="project" value="TreeGrafter"/>
</dbReference>
<sequence length="319" mass="35328">MPQRPSQPPCGVCNAPSETTMHIHTHYDNLQLPQSATDAEIRQAYRRLSKRYHPDLNADPDAHRIMQLINRAYEVLSDPSSRAEHDRWIRAQYRRQYEVMPQPITYYYAESAPAAPARTPVKLMFALFGVSLLLAVLALWLGLGWLQQSNQAPVETAAPAPAQPIQIHIGVNSGTAAETVPAAPPPLPAAPAYYIRTDTAPNGTPWPGESGYIGGYPIVSGSGGSTIYADNVRNSSDVFAQLYEKHSPQPLRTFFLQERSELPLKNLDTGEYFIRYQQLDNGEFLDSESIAIGDNGQKATIYLQRGKAPAPKLHHDESP</sequence>
<dbReference type="Proteomes" id="UP001056819">
    <property type="component" value="Chromosome"/>
</dbReference>
<dbReference type="AlphaFoldDB" id="A0AAE9HTH0"/>
<keyword evidence="1" id="KW-1133">Transmembrane helix</keyword>
<dbReference type="InterPro" id="IPR036869">
    <property type="entry name" value="J_dom_sf"/>
</dbReference>
<organism evidence="3 4">
    <name type="scientific">Conchiformibius steedae DSM 2580</name>
    <dbReference type="NCBI Taxonomy" id="1121352"/>
    <lineage>
        <taxon>Bacteria</taxon>
        <taxon>Pseudomonadati</taxon>
        <taxon>Pseudomonadota</taxon>
        <taxon>Betaproteobacteria</taxon>
        <taxon>Neisseriales</taxon>
        <taxon>Neisseriaceae</taxon>
        <taxon>Conchiformibius</taxon>
    </lineage>
</organism>
<accession>A0AAE9HTH0</accession>
<dbReference type="CDD" id="cd06257">
    <property type="entry name" value="DnaJ"/>
    <property type="match status" value="1"/>
</dbReference>
<evidence type="ECO:0000313" key="3">
    <source>
        <dbReference type="EMBL" id="URD67857.1"/>
    </source>
</evidence>
<feature type="transmembrane region" description="Helical" evidence="1">
    <location>
        <begin position="123"/>
        <end position="146"/>
    </location>
</feature>
<dbReference type="Pfam" id="PF00226">
    <property type="entry name" value="DnaJ"/>
    <property type="match status" value="1"/>
</dbReference>
<evidence type="ECO:0000313" key="4">
    <source>
        <dbReference type="Proteomes" id="UP001056819"/>
    </source>
</evidence>
<evidence type="ECO:0000256" key="1">
    <source>
        <dbReference type="SAM" id="Phobius"/>
    </source>
</evidence>
<name>A0AAE9HTH0_9NEIS</name>
<dbReference type="PANTHER" id="PTHR43096">
    <property type="entry name" value="DNAJ HOMOLOG 1, MITOCHONDRIAL-RELATED"/>
    <property type="match status" value="1"/>
</dbReference>
<proteinExistence type="predicted"/>
<dbReference type="GO" id="GO:0051082">
    <property type="term" value="F:unfolded protein binding"/>
    <property type="evidence" value="ECO:0007669"/>
    <property type="project" value="TreeGrafter"/>
</dbReference>
<dbReference type="InterPro" id="IPR001623">
    <property type="entry name" value="DnaJ_domain"/>
</dbReference>
<keyword evidence="1" id="KW-0472">Membrane</keyword>
<dbReference type="PANTHER" id="PTHR43096:SF58">
    <property type="entry name" value="CHAPERONE DNAJ-DOMAIN SUPERFAMILY PROTEIN"/>
    <property type="match status" value="1"/>
</dbReference>
<protein>
    <submittedName>
        <fullName evidence="3">J domain-containing protein</fullName>
    </submittedName>
</protein>
<dbReference type="SMART" id="SM00271">
    <property type="entry name" value="DnaJ"/>
    <property type="match status" value="1"/>
</dbReference>
<feature type="domain" description="J" evidence="2">
    <location>
        <begin position="25"/>
        <end position="89"/>
    </location>
</feature>
<reference evidence="3" key="1">
    <citation type="submission" date="2022-05" db="EMBL/GenBank/DDBJ databases">
        <title>Alysiella filiformis genome sequencing.</title>
        <authorList>
            <person name="Viehboeck T."/>
        </authorList>
    </citation>
    <scope>NUCLEOTIDE SEQUENCE</scope>
    <source>
        <strain evidence="3">DSM 2580</strain>
    </source>
</reference>
<evidence type="ECO:0000259" key="2">
    <source>
        <dbReference type="PROSITE" id="PS50076"/>
    </source>
</evidence>